<evidence type="ECO:0000313" key="1">
    <source>
        <dbReference type="EMBL" id="PPU70576.1"/>
    </source>
</evidence>
<proteinExistence type="predicted"/>
<sequence length="68" mass="7174">MRHAHGAVSQRPGACVGPLASVATTSSAAHARHTFYPLLSPGLLNDVELWQAQRIALAPISPSMWSAI</sequence>
<evidence type="ECO:0000313" key="2">
    <source>
        <dbReference type="Proteomes" id="UP000239865"/>
    </source>
</evidence>
<dbReference type="AlphaFoldDB" id="A0A2S7D9S6"/>
<accession>A0A2S7D9S6</accession>
<comment type="caution">
    <text evidence="1">The sequence shown here is derived from an EMBL/GenBank/DDBJ whole genome shotgun (WGS) entry which is preliminary data.</text>
</comment>
<name>A0A2S7D9S6_9XANT</name>
<reference evidence="1 2" key="1">
    <citation type="submission" date="2016-08" db="EMBL/GenBank/DDBJ databases">
        <authorList>
            <person name="Seilhamer J.J."/>
        </authorList>
    </citation>
    <scope>NUCLEOTIDE SEQUENCE [LARGE SCALE GENOMIC DNA]</scope>
    <source>
        <strain evidence="1 2">CFBP4644</strain>
    </source>
</reference>
<protein>
    <submittedName>
        <fullName evidence="1">Uncharacterized protein</fullName>
    </submittedName>
</protein>
<organism evidence="1 2">
    <name type="scientific">Xanthomonas melonis</name>
    <dbReference type="NCBI Taxonomy" id="56456"/>
    <lineage>
        <taxon>Bacteria</taxon>
        <taxon>Pseudomonadati</taxon>
        <taxon>Pseudomonadota</taxon>
        <taxon>Gammaproteobacteria</taxon>
        <taxon>Lysobacterales</taxon>
        <taxon>Lysobacteraceae</taxon>
        <taxon>Xanthomonas</taxon>
    </lineage>
</organism>
<dbReference type="EMBL" id="MDEH01000019">
    <property type="protein sequence ID" value="PPU70576.1"/>
    <property type="molecule type" value="Genomic_DNA"/>
</dbReference>
<gene>
    <name evidence="1" type="ORF">XmelCFBP4644_19830</name>
</gene>
<dbReference type="Proteomes" id="UP000239865">
    <property type="component" value="Unassembled WGS sequence"/>
</dbReference>